<dbReference type="PROSITE" id="PS01124">
    <property type="entry name" value="HTH_ARAC_FAMILY_2"/>
    <property type="match status" value="1"/>
</dbReference>
<dbReference type="Proteomes" id="UP001179600">
    <property type="component" value="Chromosome"/>
</dbReference>
<feature type="domain" description="HTH araC/xylS-type" evidence="7">
    <location>
        <begin position="163"/>
        <end position="261"/>
    </location>
</feature>
<dbReference type="InterPro" id="IPR018060">
    <property type="entry name" value="HTH_AraC"/>
</dbReference>
<dbReference type="Gene3D" id="2.60.40.1500">
    <property type="entry name" value="Glycosyl hydrolase domain, family 39"/>
    <property type="match status" value="1"/>
</dbReference>
<name>A0AAE9XI00_9ENTE</name>
<keyword evidence="6" id="KW-0326">Glycosidase</keyword>
<dbReference type="RefSeq" id="WP_272163314.1">
    <property type="nucleotide sequence ID" value="NZ_CP116507.1"/>
</dbReference>
<evidence type="ECO:0000256" key="5">
    <source>
        <dbReference type="ARBA" id="ARBA00023163"/>
    </source>
</evidence>
<dbReference type="PANTHER" id="PTHR43280">
    <property type="entry name" value="ARAC-FAMILY TRANSCRIPTIONAL REGULATOR"/>
    <property type="match status" value="1"/>
</dbReference>
<keyword evidence="4" id="KW-0238">DNA-binding</keyword>
<dbReference type="InterPro" id="IPR017853">
    <property type="entry name" value="GH"/>
</dbReference>
<organism evidence="8 9">
    <name type="scientific">Vagococcus lutrae</name>
    <dbReference type="NCBI Taxonomy" id="81947"/>
    <lineage>
        <taxon>Bacteria</taxon>
        <taxon>Bacillati</taxon>
        <taxon>Bacillota</taxon>
        <taxon>Bacilli</taxon>
        <taxon>Lactobacillales</taxon>
        <taxon>Enterococcaceae</taxon>
        <taxon>Vagococcus</taxon>
    </lineage>
</organism>
<proteinExistence type="inferred from homology"/>
<dbReference type="Gene3D" id="3.20.20.80">
    <property type="entry name" value="Glycosidases"/>
    <property type="match status" value="1"/>
</dbReference>
<dbReference type="Pfam" id="PF12833">
    <property type="entry name" value="HTH_18"/>
    <property type="match status" value="1"/>
</dbReference>
<dbReference type="SUPFAM" id="SSF51445">
    <property type="entry name" value="(Trans)glycosidases"/>
    <property type="match status" value="1"/>
</dbReference>
<accession>A0AAE9XI00</accession>
<dbReference type="Pfam" id="PF01229">
    <property type="entry name" value="Glyco_hydro_39"/>
    <property type="match status" value="1"/>
</dbReference>
<dbReference type="InterPro" id="IPR009057">
    <property type="entry name" value="Homeodomain-like_sf"/>
</dbReference>
<evidence type="ECO:0000256" key="4">
    <source>
        <dbReference type="ARBA" id="ARBA00023125"/>
    </source>
</evidence>
<dbReference type="InterPro" id="IPR049166">
    <property type="entry name" value="GH39_cat"/>
</dbReference>
<keyword evidence="3" id="KW-0805">Transcription regulation</keyword>
<dbReference type="AlphaFoldDB" id="A0AAE9XI00"/>
<protein>
    <submittedName>
        <fullName evidence="8">Helix-turn-helix domain-containing protein</fullName>
    </submittedName>
</protein>
<dbReference type="GO" id="GO:0003700">
    <property type="term" value="F:DNA-binding transcription factor activity"/>
    <property type="evidence" value="ECO:0007669"/>
    <property type="project" value="InterPro"/>
</dbReference>
<sequence>MEHNIELNLFTTAHYHFHIYQEVTLLLAIEGEVHLVYEEEITLQSGMILIVNPMEYVEFLPGKQVGTYIELRINPLYFASLFPEYFQATFECSPKQLRTGKREAILLMRKYMAELCLVEFSSIQYGKLKSALLVNQLLFTMVQHFQREQHDSIRQSEVSQKIAEVLSYLSQHLHEEVTMEKLAELFYMSPASLSKHFKKETGMYFSRYLAMIRVKHSLMDLCYSSQTIEEVASKSGFANSKTYRKQFREFFHVSPSEYRLSYQKEQSLSKDNKKEVKEWTHSLAQTMYRYTLNETEDRLTMETANTHKQRTIFSKGLSVQRQHGKVILHLGCLENVSNERIQNEIRQIQQDMAIDYIGVQSLFYEVPLSYNIHRQEKMSAFPAFERLDHVMDFLEKQQLSVFYDIYLPDYQSLNLEAKHARINFLRHLQNQYGQKVLGKWKINVIFETDEPSCYESAFCEVLAICRSINPMLEIGAEIPLPDPFMESQSLSKRSFFVRNIVPHCQFLSFRADPNEAIRMAQNRLEGTETAHDYIYHKTKALRQLLHHWGVSLPLYLTEWNTITGDTRNMNGTFFRGAIILKEIIRLDKLVTGYGFWLNIDLYEHHRKTRPITNDSLELFHYYQSRRPAYFCLLLAQRMEGELLAEGKDYILTKNGGVYQLLIWHSCYFNPDLSTEETFLKSQSIEYEWMIPEIPPHHYQVKQIDFSRKSGALFTSYYDFQSVHSLDYETQRYIATMTRPKISVFDSYIDEGFHYSTLLDVNAVMLLELTPIFFEL</sequence>
<evidence type="ECO:0000256" key="6">
    <source>
        <dbReference type="ARBA" id="ARBA00023295"/>
    </source>
</evidence>
<evidence type="ECO:0000313" key="9">
    <source>
        <dbReference type="Proteomes" id="UP001179600"/>
    </source>
</evidence>
<dbReference type="GO" id="GO:0016798">
    <property type="term" value="F:hydrolase activity, acting on glycosyl bonds"/>
    <property type="evidence" value="ECO:0007669"/>
    <property type="project" value="UniProtKB-KW"/>
</dbReference>
<dbReference type="SMART" id="SM00342">
    <property type="entry name" value="HTH_ARAC"/>
    <property type="match status" value="1"/>
</dbReference>
<dbReference type="Gene3D" id="1.10.10.60">
    <property type="entry name" value="Homeodomain-like"/>
    <property type="match status" value="2"/>
</dbReference>
<evidence type="ECO:0000256" key="3">
    <source>
        <dbReference type="ARBA" id="ARBA00023015"/>
    </source>
</evidence>
<evidence type="ECO:0000313" key="8">
    <source>
        <dbReference type="EMBL" id="WCG22646.1"/>
    </source>
</evidence>
<evidence type="ECO:0000256" key="2">
    <source>
        <dbReference type="ARBA" id="ARBA00022801"/>
    </source>
</evidence>
<dbReference type="GO" id="GO:0043565">
    <property type="term" value="F:sequence-specific DNA binding"/>
    <property type="evidence" value="ECO:0007669"/>
    <property type="project" value="InterPro"/>
</dbReference>
<comment type="similarity">
    <text evidence="1">Belongs to the glycosyl hydrolase 39 family.</text>
</comment>
<dbReference type="EMBL" id="CP116507">
    <property type="protein sequence ID" value="WCG22646.1"/>
    <property type="molecule type" value="Genomic_DNA"/>
</dbReference>
<dbReference type="SUPFAM" id="SSF46689">
    <property type="entry name" value="Homeodomain-like"/>
    <property type="match status" value="2"/>
</dbReference>
<reference evidence="8" key="1">
    <citation type="submission" date="2023-01" db="EMBL/GenBank/DDBJ databases">
        <title>Oxazolidinone resistance genes in florfenicol resistant enterococci from beef cattle and veal calves at slaughter.</title>
        <authorList>
            <person name="Biggel M."/>
        </authorList>
    </citation>
    <scope>NUCLEOTIDE SEQUENCE</scope>
    <source>
        <strain evidence="8">K204-1</strain>
    </source>
</reference>
<evidence type="ECO:0000256" key="1">
    <source>
        <dbReference type="ARBA" id="ARBA00008875"/>
    </source>
</evidence>
<keyword evidence="5" id="KW-0804">Transcription</keyword>
<dbReference type="PANTHER" id="PTHR43280:SF2">
    <property type="entry name" value="HTH-TYPE TRANSCRIPTIONAL REGULATOR EXSA"/>
    <property type="match status" value="1"/>
</dbReference>
<gene>
    <name evidence="8" type="ORF">PML95_09700</name>
</gene>
<evidence type="ECO:0000259" key="7">
    <source>
        <dbReference type="PROSITE" id="PS01124"/>
    </source>
</evidence>
<keyword evidence="2" id="KW-0378">Hydrolase</keyword>